<feature type="domain" description="POX" evidence="2">
    <location>
        <begin position="192"/>
        <end position="282"/>
    </location>
</feature>
<dbReference type="EMBL" id="AMZH03003652">
    <property type="protein sequence ID" value="RRT71626.1"/>
    <property type="molecule type" value="Genomic_DNA"/>
</dbReference>
<evidence type="ECO:0000313" key="4">
    <source>
        <dbReference type="Proteomes" id="UP000287651"/>
    </source>
</evidence>
<sequence>MGISWVERTTSSSPLFHFLQSYLRCCCSCSSHLSLQISVSSPAEGHGKELRADMAVQKTVKEKNSIGEGFDHHHDLLGFQAGMETLGGFPPKQQSWRLAGGFPPRDFPEASNKHRPSASPWPVEDSSLGSLFSWEGRVSVPFLNVRHSDAVAVPQPPQQRVPGDRLQIGAAYPQQQQQLFVQDGRVGFHPQQPLQLRNSKFLRPAQELLSEFCSLRGEISSKRRPNKSSLEDEEKASLSSSWNQSLHSMDLLELQKIKAKLLSMLEEVNSFFQSSLPYLFPENS</sequence>
<dbReference type="Pfam" id="PF07526">
    <property type="entry name" value="POX"/>
    <property type="match status" value="1"/>
</dbReference>
<organism evidence="3 4">
    <name type="scientific">Ensete ventricosum</name>
    <name type="common">Abyssinian banana</name>
    <name type="synonym">Musa ensete</name>
    <dbReference type="NCBI Taxonomy" id="4639"/>
    <lineage>
        <taxon>Eukaryota</taxon>
        <taxon>Viridiplantae</taxon>
        <taxon>Streptophyta</taxon>
        <taxon>Embryophyta</taxon>
        <taxon>Tracheophyta</taxon>
        <taxon>Spermatophyta</taxon>
        <taxon>Magnoliopsida</taxon>
        <taxon>Liliopsida</taxon>
        <taxon>Zingiberales</taxon>
        <taxon>Musaceae</taxon>
        <taxon>Ensete</taxon>
    </lineage>
</organism>
<dbReference type="Proteomes" id="UP000287651">
    <property type="component" value="Unassembled WGS sequence"/>
</dbReference>
<reference evidence="3 4" key="1">
    <citation type="journal article" date="2014" name="Agronomy (Basel)">
        <title>A Draft Genome Sequence for Ensete ventricosum, the Drought-Tolerant Tree Against Hunger.</title>
        <authorList>
            <person name="Harrison J."/>
            <person name="Moore K.A."/>
            <person name="Paszkiewicz K."/>
            <person name="Jones T."/>
            <person name="Grant M."/>
            <person name="Ambacheew D."/>
            <person name="Muzemil S."/>
            <person name="Studholme D.J."/>
        </authorList>
    </citation>
    <scope>NUCLEOTIDE SEQUENCE [LARGE SCALE GENOMIC DNA]</scope>
</reference>
<feature type="region of interest" description="Disordered" evidence="1">
    <location>
        <begin position="99"/>
        <end position="122"/>
    </location>
</feature>
<dbReference type="AlphaFoldDB" id="A0A427A5T1"/>
<dbReference type="SMART" id="SM00574">
    <property type="entry name" value="POX"/>
    <property type="match status" value="1"/>
</dbReference>
<protein>
    <recommendedName>
        <fullName evidence="2">POX domain-containing protein</fullName>
    </recommendedName>
</protein>
<evidence type="ECO:0000256" key="1">
    <source>
        <dbReference type="SAM" id="MobiDB-lite"/>
    </source>
</evidence>
<gene>
    <name evidence="3" type="ORF">B296_00035350</name>
</gene>
<accession>A0A427A5T1</accession>
<evidence type="ECO:0000313" key="3">
    <source>
        <dbReference type="EMBL" id="RRT71626.1"/>
    </source>
</evidence>
<name>A0A427A5T1_ENSVE</name>
<comment type="caution">
    <text evidence="3">The sequence shown here is derived from an EMBL/GenBank/DDBJ whole genome shotgun (WGS) entry which is preliminary data.</text>
</comment>
<evidence type="ECO:0000259" key="2">
    <source>
        <dbReference type="SMART" id="SM00574"/>
    </source>
</evidence>
<dbReference type="InterPro" id="IPR006563">
    <property type="entry name" value="POX_dom"/>
</dbReference>
<proteinExistence type="predicted"/>